<dbReference type="KEGG" id="tbk:HF295_04335"/>
<dbReference type="SUPFAM" id="SSF53335">
    <property type="entry name" value="S-adenosyl-L-methionine-dependent methyltransferases"/>
    <property type="match status" value="1"/>
</dbReference>
<keyword evidence="1" id="KW-0489">Methyltransferase</keyword>
<dbReference type="GO" id="GO:0008168">
    <property type="term" value="F:methyltransferase activity"/>
    <property type="evidence" value="ECO:0007669"/>
    <property type="project" value="UniProtKB-KW"/>
</dbReference>
<protein>
    <submittedName>
        <fullName evidence="1">Class I SAM-dependent methyltransferase</fullName>
    </submittedName>
</protein>
<dbReference type="InterPro" id="IPR029063">
    <property type="entry name" value="SAM-dependent_MTases_sf"/>
</dbReference>
<accession>A0A7L6N3K6</accession>
<evidence type="ECO:0000313" key="1">
    <source>
        <dbReference type="EMBL" id="QLY40131.1"/>
    </source>
</evidence>
<dbReference type="RefSeq" id="WP_312030954.1">
    <property type="nucleotide sequence ID" value="NZ_CP051151.1"/>
</dbReference>
<evidence type="ECO:0000313" key="2">
    <source>
        <dbReference type="Proteomes" id="UP000512167"/>
    </source>
</evidence>
<dbReference type="Pfam" id="PF13489">
    <property type="entry name" value="Methyltransf_23"/>
    <property type="match status" value="1"/>
</dbReference>
<gene>
    <name evidence="1" type="ORF">HF295_04335</name>
</gene>
<sequence length="210" mass="25069">MTQKCRLCQHPMDFFDSARNRDYYRCPQCDSIQLDHEQLLNPMDEKKRYDTHNNDIMDKGYQSFVSPITNYILNHFDKDDQGLDFGAGPGPVISKLLMDQSYSISQYDPFFHPDNELLNKSYDYIIACEVIEHFNHPKSSFNAIKKSTKTNGQWIFMTYLYDDSIDFQKWHYKNDETHVIFYSKKTLEYIKNIYQFKSLIINNRLIIFSN</sequence>
<dbReference type="AlphaFoldDB" id="A0A7L6N3K6"/>
<keyword evidence="2" id="KW-1185">Reference proteome</keyword>
<organism evidence="1 2">
    <name type="scientific">Hujiaoplasma nucleasis</name>
    <dbReference type="NCBI Taxonomy" id="2725268"/>
    <lineage>
        <taxon>Bacteria</taxon>
        <taxon>Bacillati</taxon>
        <taxon>Mycoplasmatota</taxon>
        <taxon>Mollicutes</taxon>
        <taxon>Candidatus Izemoplasmatales</taxon>
        <taxon>Hujiaoplasmataceae</taxon>
        <taxon>Hujiaoplasma</taxon>
    </lineage>
</organism>
<dbReference type="GO" id="GO:0032259">
    <property type="term" value="P:methylation"/>
    <property type="evidence" value="ECO:0007669"/>
    <property type="project" value="UniProtKB-KW"/>
</dbReference>
<keyword evidence="1" id="KW-0808">Transferase</keyword>
<reference evidence="1 2" key="1">
    <citation type="submission" date="2020-04" db="EMBL/GenBank/DDBJ databases">
        <authorList>
            <person name="Zheng R.K."/>
            <person name="Sun C.M."/>
        </authorList>
    </citation>
    <scope>NUCLEOTIDE SEQUENCE [LARGE SCALE GENOMIC DNA]</scope>
    <source>
        <strain evidence="2">zrk29</strain>
    </source>
</reference>
<dbReference type="EMBL" id="CP051151">
    <property type="protein sequence ID" value="QLY40131.1"/>
    <property type="molecule type" value="Genomic_DNA"/>
</dbReference>
<dbReference type="Proteomes" id="UP000512167">
    <property type="component" value="Chromosome"/>
</dbReference>
<name>A0A7L6N3K6_9MOLU</name>
<dbReference type="Gene3D" id="3.40.50.150">
    <property type="entry name" value="Vaccinia Virus protein VP39"/>
    <property type="match status" value="1"/>
</dbReference>
<proteinExistence type="predicted"/>